<dbReference type="InterPro" id="IPR050307">
    <property type="entry name" value="Sterol_Desaturase_Related"/>
</dbReference>
<keyword evidence="8" id="KW-0560">Oxidoreductase</keyword>
<keyword evidence="3 6" id="KW-1133">Transmembrane helix</keyword>
<keyword evidence="9" id="KW-1185">Reference proteome</keyword>
<dbReference type="GO" id="GO:0016491">
    <property type="term" value="F:oxidoreductase activity"/>
    <property type="evidence" value="ECO:0007669"/>
    <property type="project" value="UniProtKB-KW"/>
</dbReference>
<name>A0ABW3SUN7_9BACT</name>
<evidence type="ECO:0000256" key="4">
    <source>
        <dbReference type="ARBA" id="ARBA00023136"/>
    </source>
</evidence>
<dbReference type="EC" id="1.-.-.-" evidence="8"/>
<evidence type="ECO:0000256" key="2">
    <source>
        <dbReference type="ARBA" id="ARBA00022692"/>
    </source>
</evidence>
<accession>A0ABW3SUN7</accession>
<evidence type="ECO:0000256" key="6">
    <source>
        <dbReference type="SAM" id="Phobius"/>
    </source>
</evidence>
<dbReference type="PANTHER" id="PTHR11863">
    <property type="entry name" value="STEROL DESATURASE"/>
    <property type="match status" value="1"/>
</dbReference>
<protein>
    <submittedName>
        <fullName evidence="8">Sterol desaturase family protein</fullName>
        <ecNumber evidence="8">1.-.-.-</ecNumber>
    </submittedName>
</protein>
<dbReference type="InterPro" id="IPR006694">
    <property type="entry name" value="Fatty_acid_hydroxylase"/>
</dbReference>
<gene>
    <name evidence="8" type="ORF">ACFQ2O_20620</name>
</gene>
<sequence length="285" mass="32830">MFPKFDKIGMPLLGVAAGVLFVLEAKYKLRRRVRSKPKRLLENASVAAAALPALRLVLIPGMYAAARWANNRQFGLLPWLKLPKAAHYTLGFLLLDYGNYFWHMLMHRSHLLWRFHNVHHSDLDLDLSSAWRFHVGENFASVPYRGGVIALLGVPAPLVLFYEVIFEGCTAFHHSNLRLPYKLEKQLCRVMVTPRMHGIHHSIVRQETDSNYAVIFSWWDRLHQTLRLNVPQDAVTIGVPAYRDPAEQSPVHLFRMPFKKQRPWKLPDGTVPQRAKLPEPTQLLP</sequence>
<dbReference type="Pfam" id="PF04116">
    <property type="entry name" value="FA_hydroxylase"/>
    <property type="match status" value="1"/>
</dbReference>
<keyword evidence="2 6" id="KW-0812">Transmembrane</keyword>
<evidence type="ECO:0000256" key="5">
    <source>
        <dbReference type="SAM" id="MobiDB-lite"/>
    </source>
</evidence>
<dbReference type="RefSeq" id="WP_377532555.1">
    <property type="nucleotide sequence ID" value="NZ_JBHTLD010000323.1"/>
</dbReference>
<evidence type="ECO:0000313" key="9">
    <source>
        <dbReference type="Proteomes" id="UP001597094"/>
    </source>
</evidence>
<evidence type="ECO:0000256" key="1">
    <source>
        <dbReference type="ARBA" id="ARBA00004370"/>
    </source>
</evidence>
<reference evidence="9" key="1">
    <citation type="journal article" date="2019" name="Int. J. Syst. Evol. Microbiol.">
        <title>The Global Catalogue of Microorganisms (GCM) 10K type strain sequencing project: providing services to taxonomists for standard genome sequencing and annotation.</title>
        <authorList>
            <consortium name="The Broad Institute Genomics Platform"/>
            <consortium name="The Broad Institute Genome Sequencing Center for Infectious Disease"/>
            <person name="Wu L."/>
            <person name="Ma J."/>
        </authorList>
    </citation>
    <scope>NUCLEOTIDE SEQUENCE [LARGE SCALE GENOMIC DNA]</scope>
    <source>
        <strain evidence="9">JCM 31319</strain>
    </source>
</reference>
<organism evidence="8 9">
    <name type="scientific">Pontibacter rugosus</name>
    <dbReference type="NCBI Taxonomy" id="1745966"/>
    <lineage>
        <taxon>Bacteria</taxon>
        <taxon>Pseudomonadati</taxon>
        <taxon>Bacteroidota</taxon>
        <taxon>Cytophagia</taxon>
        <taxon>Cytophagales</taxon>
        <taxon>Hymenobacteraceae</taxon>
        <taxon>Pontibacter</taxon>
    </lineage>
</organism>
<evidence type="ECO:0000256" key="3">
    <source>
        <dbReference type="ARBA" id="ARBA00022989"/>
    </source>
</evidence>
<feature type="region of interest" description="Disordered" evidence="5">
    <location>
        <begin position="264"/>
        <end position="285"/>
    </location>
</feature>
<dbReference type="Proteomes" id="UP001597094">
    <property type="component" value="Unassembled WGS sequence"/>
</dbReference>
<feature type="transmembrane region" description="Helical" evidence="6">
    <location>
        <begin position="6"/>
        <end position="23"/>
    </location>
</feature>
<keyword evidence="4 6" id="KW-0472">Membrane</keyword>
<evidence type="ECO:0000259" key="7">
    <source>
        <dbReference type="Pfam" id="PF04116"/>
    </source>
</evidence>
<comment type="caution">
    <text evidence="8">The sequence shown here is derived from an EMBL/GenBank/DDBJ whole genome shotgun (WGS) entry which is preliminary data.</text>
</comment>
<feature type="domain" description="Fatty acid hydroxylase" evidence="7">
    <location>
        <begin position="89"/>
        <end position="225"/>
    </location>
</feature>
<feature type="transmembrane region" description="Helical" evidence="6">
    <location>
        <begin position="44"/>
        <end position="65"/>
    </location>
</feature>
<proteinExistence type="predicted"/>
<evidence type="ECO:0000313" key="8">
    <source>
        <dbReference type="EMBL" id="MFD1188623.1"/>
    </source>
</evidence>
<comment type="subcellular location">
    <subcellularLocation>
        <location evidence="1">Membrane</location>
    </subcellularLocation>
</comment>
<dbReference type="EMBL" id="JBHTLD010000323">
    <property type="protein sequence ID" value="MFD1188623.1"/>
    <property type="molecule type" value="Genomic_DNA"/>
</dbReference>